<dbReference type="RefSeq" id="WP_189309281.1">
    <property type="nucleotide sequence ID" value="NZ_BMQA01000001.1"/>
</dbReference>
<feature type="region of interest" description="Disordered" evidence="1">
    <location>
        <begin position="193"/>
        <end position="216"/>
    </location>
</feature>
<dbReference type="Pfam" id="PF12770">
    <property type="entry name" value="CHAT"/>
    <property type="match status" value="1"/>
</dbReference>
<proteinExistence type="predicted"/>
<organism evidence="3 4">
    <name type="scientific">Streptomyces brasiliensis</name>
    <dbReference type="NCBI Taxonomy" id="1954"/>
    <lineage>
        <taxon>Bacteria</taxon>
        <taxon>Bacillati</taxon>
        <taxon>Actinomycetota</taxon>
        <taxon>Actinomycetes</taxon>
        <taxon>Kitasatosporales</taxon>
        <taxon>Streptomycetaceae</taxon>
        <taxon>Streptomyces</taxon>
    </lineage>
</organism>
<dbReference type="Proteomes" id="UP000657574">
    <property type="component" value="Unassembled WGS sequence"/>
</dbReference>
<feature type="compositionally biased region" description="Polar residues" evidence="1">
    <location>
        <begin position="202"/>
        <end position="214"/>
    </location>
</feature>
<dbReference type="InterPro" id="IPR024983">
    <property type="entry name" value="CHAT_dom"/>
</dbReference>
<gene>
    <name evidence="3" type="ORF">GCM10010121_005090</name>
</gene>
<feature type="domain" description="CHAT" evidence="2">
    <location>
        <begin position="328"/>
        <end position="609"/>
    </location>
</feature>
<sequence length="610" mass="66409">MCLSARSDETGKLPDLNDAITAVHGALGEVTADHPDHARHLYQLALLQSARSAVAGRSAAARAADRAAADEALGLVADSAGTPPMLRLDAFQYRAQRQQDPAAALADYERAVACVPLLAWHGLSRTDRERLLRELSALTQNAAAAALDAGRPERAVELLEHGRTVLWNQALDLAADMTALSRAEPERAARLTRTRTELQALDTGSGTPYTPHSQTADRRMALAREWDELTERVRQEVPGFRDFLLPPRFGELRRAADRGPVVLINVAGRRCDALAVTRTGVRTVPLDITGTEITRAATDYVSDLEACDQPDATEEDYDRLGRTTESVLARMWEAVASPVLDALGLNSPPGNDSWPRVWWCPTGPLAFLPFHAMGLHAPGAPPGTCVLDRVVSSYTPTLRALVRSRDRRPPGSGRRRMLMVAMEQTPGMRSLPHARDELRLVRAHFADACTVRSGPEASRAAVLGELGGHSWAHFCCHGDMAPRSPSDSGIELYDARLTVGDIAGLDLEEAEFAFLPSCRTAVSDFGLPDEAIHISAALHFAGYRHVVATLWSVYDRFATYIADHVYASVVANGTLDAERTALALHEAVRELRREPGMELICWTPFIHTGP</sequence>
<evidence type="ECO:0000313" key="3">
    <source>
        <dbReference type="EMBL" id="GGI97846.1"/>
    </source>
</evidence>
<dbReference type="EMBL" id="BMQA01000001">
    <property type="protein sequence ID" value="GGI97846.1"/>
    <property type="molecule type" value="Genomic_DNA"/>
</dbReference>
<evidence type="ECO:0000313" key="4">
    <source>
        <dbReference type="Proteomes" id="UP000657574"/>
    </source>
</evidence>
<reference evidence="3" key="2">
    <citation type="submission" date="2020-09" db="EMBL/GenBank/DDBJ databases">
        <authorList>
            <person name="Sun Q."/>
            <person name="Ohkuma M."/>
        </authorList>
    </citation>
    <scope>NUCLEOTIDE SEQUENCE</scope>
    <source>
        <strain evidence="3">JCM 3086</strain>
    </source>
</reference>
<evidence type="ECO:0000259" key="2">
    <source>
        <dbReference type="Pfam" id="PF12770"/>
    </source>
</evidence>
<accession>A0A917NFG6</accession>
<protein>
    <recommendedName>
        <fullName evidence="2">CHAT domain-containing protein</fullName>
    </recommendedName>
</protein>
<reference evidence="3" key="1">
    <citation type="journal article" date="2014" name="Int. J. Syst. Evol. Microbiol.">
        <title>Complete genome sequence of Corynebacterium casei LMG S-19264T (=DSM 44701T), isolated from a smear-ripened cheese.</title>
        <authorList>
            <consortium name="US DOE Joint Genome Institute (JGI-PGF)"/>
            <person name="Walter F."/>
            <person name="Albersmeier A."/>
            <person name="Kalinowski J."/>
            <person name="Ruckert C."/>
        </authorList>
    </citation>
    <scope>NUCLEOTIDE SEQUENCE</scope>
    <source>
        <strain evidence="3">JCM 3086</strain>
    </source>
</reference>
<keyword evidence="4" id="KW-1185">Reference proteome</keyword>
<evidence type="ECO:0000256" key="1">
    <source>
        <dbReference type="SAM" id="MobiDB-lite"/>
    </source>
</evidence>
<dbReference type="AlphaFoldDB" id="A0A917NFG6"/>
<name>A0A917NFG6_9ACTN</name>
<comment type="caution">
    <text evidence="3">The sequence shown here is derived from an EMBL/GenBank/DDBJ whole genome shotgun (WGS) entry which is preliminary data.</text>
</comment>